<keyword evidence="5 8" id="KW-1133">Transmembrane helix</keyword>
<comment type="subcellular location">
    <subcellularLocation>
        <location evidence="1">Cell membrane</location>
        <topology evidence="1">Multi-pass membrane protein</topology>
    </subcellularLocation>
</comment>
<feature type="domain" description="Threonine/Serine exporter ThrE" evidence="9">
    <location>
        <begin position="6"/>
        <end position="133"/>
    </location>
</feature>
<dbReference type="KEGG" id="scv:A4G25_06485"/>
<dbReference type="GO" id="GO:0015744">
    <property type="term" value="P:succinate transport"/>
    <property type="evidence" value="ECO:0007669"/>
    <property type="project" value="TreeGrafter"/>
</dbReference>
<keyword evidence="4 8" id="KW-0812">Transmembrane</keyword>
<feature type="transmembrane region" description="Helical" evidence="8">
    <location>
        <begin position="52"/>
        <end position="72"/>
    </location>
</feature>
<evidence type="ECO:0000256" key="8">
    <source>
        <dbReference type="SAM" id="Phobius"/>
    </source>
</evidence>
<evidence type="ECO:0000313" key="11">
    <source>
        <dbReference type="EMBL" id="RZI00554.1"/>
    </source>
</evidence>
<evidence type="ECO:0000313" key="13">
    <source>
        <dbReference type="Proteomes" id="UP000595942"/>
    </source>
</evidence>
<keyword evidence="3" id="KW-0997">Cell inner membrane</keyword>
<evidence type="ECO:0000256" key="1">
    <source>
        <dbReference type="ARBA" id="ARBA00004651"/>
    </source>
</evidence>
<evidence type="ECO:0000313" key="12">
    <source>
        <dbReference type="Proteomes" id="UP000293854"/>
    </source>
</evidence>
<evidence type="ECO:0000256" key="2">
    <source>
        <dbReference type="ARBA" id="ARBA00022475"/>
    </source>
</evidence>
<accession>A0A143PCW5</accession>
<dbReference type="Proteomes" id="UP000595942">
    <property type="component" value="Chromosome"/>
</dbReference>
<evidence type="ECO:0000256" key="4">
    <source>
        <dbReference type="ARBA" id="ARBA00022692"/>
    </source>
</evidence>
<dbReference type="GO" id="GO:0005886">
    <property type="term" value="C:plasma membrane"/>
    <property type="evidence" value="ECO:0007669"/>
    <property type="project" value="UniProtKB-SubCell"/>
</dbReference>
<dbReference type="PANTHER" id="PTHR34390">
    <property type="entry name" value="UPF0442 PROTEIN YJJB-RELATED"/>
    <property type="match status" value="1"/>
</dbReference>
<evidence type="ECO:0000256" key="7">
    <source>
        <dbReference type="ARBA" id="ARBA00034125"/>
    </source>
</evidence>
<dbReference type="Proteomes" id="UP000293854">
    <property type="component" value="Unassembled WGS sequence"/>
</dbReference>
<sequence>MFWLLNFIFSCIASLFFCVIFDAPRRMYIWAGLVGACGWMVYIVLFRGLELHTIYASFFGSLALGLLSHIMARLKKEPVIIFMVPGIIPLVPGGLAFDATKSLVILQFGSAVKTMLEVTLIAGAIAAGLLFADQIARLIVTGKSTFFKKRNLNS</sequence>
<dbReference type="GeneID" id="93727506"/>
<dbReference type="EMBL" id="CP068073">
    <property type="protein sequence ID" value="QQS82595.1"/>
    <property type="molecule type" value="Genomic_DNA"/>
</dbReference>
<feature type="transmembrane region" description="Helical" evidence="8">
    <location>
        <begin position="120"/>
        <end position="140"/>
    </location>
</feature>
<feature type="transmembrane region" description="Helical" evidence="8">
    <location>
        <begin position="6"/>
        <end position="23"/>
    </location>
</feature>
<keyword evidence="13" id="KW-1185">Reference proteome</keyword>
<evidence type="ECO:0000256" key="6">
    <source>
        <dbReference type="ARBA" id="ARBA00023136"/>
    </source>
</evidence>
<evidence type="ECO:0000256" key="5">
    <source>
        <dbReference type="ARBA" id="ARBA00022989"/>
    </source>
</evidence>
<dbReference type="InterPro" id="IPR024528">
    <property type="entry name" value="ThrE_2"/>
</dbReference>
<dbReference type="RefSeq" id="WP_047131381.1">
    <property type="nucleotide sequence ID" value="NZ_CP015114.1"/>
</dbReference>
<keyword evidence="2" id="KW-1003">Cell membrane</keyword>
<feature type="transmembrane region" description="Helical" evidence="8">
    <location>
        <begin position="28"/>
        <end position="46"/>
    </location>
</feature>
<dbReference type="AlphaFoldDB" id="A0A143PCW5"/>
<dbReference type="Pfam" id="PF12821">
    <property type="entry name" value="ThrE_2"/>
    <property type="match status" value="1"/>
</dbReference>
<keyword evidence="6 8" id="KW-0472">Membrane</keyword>
<evidence type="ECO:0000313" key="10">
    <source>
        <dbReference type="EMBL" id="QQS82595.1"/>
    </source>
</evidence>
<dbReference type="EMBL" id="RQTE01000258">
    <property type="protein sequence ID" value="RZI00554.1"/>
    <property type="molecule type" value="Genomic_DNA"/>
</dbReference>
<protein>
    <submittedName>
        <fullName evidence="11">Threonine/serine exporter family protein</fullName>
    </submittedName>
</protein>
<name>A0A143PCW5_9STAP</name>
<organism evidence="11 12">
    <name type="scientific">Staphylococcus condimenti</name>
    <dbReference type="NCBI Taxonomy" id="70255"/>
    <lineage>
        <taxon>Bacteria</taxon>
        <taxon>Bacillati</taxon>
        <taxon>Bacillota</taxon>
        <taxon>Bacilli</taxon>
        <taxon>Bacillales</taxon>
        <taxon>Staphylococcaceae</taxon>
        <taxon>Staphylococcus</taxon>
    </lineage>
</organism>
<reference evidence="10 13" key="2">
    <citation type="submission" date="2021-01" db="EMBL/GenBank/DDBJ databases">
        <title>FDA dAtabase for Regulatory Grade micrObial Sequences (FDA-ARGOS): Supporting development and validation of Infectious Disease Dx tests.</title>
        <authorList>
            <person name="Sproer C."/>
            <person name="Gronow S."/>
            <person name="Severitt S."/>
            <person name="Schroder I."/>
            <person name="Tallon L."/>
            <person name="Sadzewicz L."/>
            <person name="Zhao X."/>
            <person name="Boylan J."/>
            <person name="Ott S."/>
            <person name="Bowen H."/>
            <person name="Vavikolanu K."/>
            <person name="Mehta A."/>
            <person name="Aluvathingal J."/>
            <person name="Nadendla S."/>
            <person name="Lowell S."/>
            <person name="Myers T."/>
            <person name="Yan Y."/>
            <person name="Sichtig H."/>
        </authorList>
    </citation>
    <scope>NUCLEOTIDE SEQUENCE [LARGE SCALE GENOMIC DNA]</scope>
    <source>
        <strain evidence="10 13">FDAARGOS_1148</strain>
    </source>
</reference>
<gene>
    <name evidence="11" type="ORF">EIG99_11210</name>
    <name evidence="10" type="ORF">I6J05_12050</name>
</gene>
<evidence type="ECO:0000256" key="3">
    <source>
        <dbReference type="ARBA" id="ARBA00022519"/>
    </source>
</evidence>
<feature type="transmembrane region" description="Helical" evidence="8">
    <location>
        <begin position="79"/>
        <end position="100"/>
    </location>
</feature>
<dbReference type="PANTHER" id="PTHR34390:SF1">
    <property type="entry name" value="SUCCINATE TRANSPORTER SUBUNIT YJJB-RELATED"/>
    <property type="match status" value="1"/>
</dbReference>
<evidence type="ECO:0000259" key="9">
    <source>
        <dbReference type="Pfam" id="PF12821"/>
    </source>
</evidence>
<reference evidence="11 12" key="1">
    <citation type="submission" date="2018-11" db="EMBL/GenBank/DDBJ databases">
        <title>Genomic profiling of Staphylococcus species from a Poultry farm system in KwaZulu-Natal, South Africa.</title>
        <authorList>
            <person name="Amoako D.G."/>
            <person name="Somboro A.M."/>
            <person name="Abia A.L.K."/>
            <person name="Bester L.A."/>
            <person name="Essack S.Y."/>
        </authorList>
    </citation>
    <scope>NUCLEOTIDE SEQUENCE [LARGE SCALE GENOMIC DNA]</scope>
    <source>
        <strain evidence="11 12">SA11</strain>
    </source>
</reference>
<dbReference type="OrthoDB" id="9810047at2"/>
<comment type="similarity">
    <text evidence="7">Belongs to the ThrE exporter (TC 2.A.79) family.</text>
</comment>
<proteinExistence type="inferred from homology"/>
<dbReference type="InterPro" id="IPR050539">
    <property type="entry name" value="ThrE_Dicarb/AminoAcid_Exp"/>
</dbReference>